<evidence type="ECO:0000256" key="2">
    <source>
        <dbReference type="ARBA" id="ARBA00022679"/>
    </source>
</evidence>
<dbReference type="PANTHER" id="PTHR34136">
    <property type="match status" value="1"/>
</dbReference>
<dbReference type="EMBL" id="FMZF01000002">
    <property type="protein sequence ID" value="SDC39091.1"/>
    <property type="molecule type" value="Genomic_DNA"/>
</dbReference>
<organism evidence="3 4">
    <name type="scientific">Geodermatophilus telluris</name>
    <dbReference type="NCBI Taxonomy" id="1190417"/>
    <lineage>
        <taxon>Bacteria</taxon>
        <taxon>Bacillati</taxon>
        <taxon>Actinomycetota</taxon>
        <taxon>Actinomycetes</taxon>
        <taxon>Geodermatophilales</taxon>
        <taxon>Geodermatophilaceae</taxon>
        <taxon>Geodermatophilus</taxon>
    </lineage>
</organism>
<sequence length="254" mass="26755">MTSTRLPTVDVAGVPVVDATEDDVVVALSEAATAPVLAFALHVGGLNAVTDPRVVDAYRSGDLTYADGAAIVLLARLSGARSVERAPTTDLGPRVLQAHADAGRRRVFLIGGPPGLAEAAGQRLAGDHGLDVVGAVSGYDVDTDALVARLHTTRPDVVIVGLGSPREMLFLSALREALPPAVYLTCGGWFGFVVGHEQRAPAALRGRGLEWVWRLRQHPRRLLGRYARGALTTARLAAVIAVRRASRVATSGRR</sequence>
<gene>
    <name evidence="3" type="ORF">SAMN05660690_1234</name>
</gene>
<dbReference type="CDD" id="cd06533">
    <property type="entry name" value="Glyco_transf_WecG_TagA"/>
    <property type="match status" value="1"/>
</dbReference>
<name>A0A1G6L7D0_9ACTN</name>
<accession>A0A1G6L7D0</accession>
<reference evidence="4" key="1">
    <citation type="submission" date="2016-10" db="EMBL/GenBank/DDBJ databases">
        <authorList>
            <person name="Varghese N."/>
            <person name="Submissions S."/>
        </authorList>
    </citation>
    <scope>NUCLEOTIDE SEQUENCE [LARGE SCALE GENOMIC DNA]</scope>
    <source>
        <strain evidence="4">DSM 45421</strain>
    </source>
</reference>
<evidence type="ECO:0000313" key="3">
    <source>
        <dbReference type="EMBL" id="SDC39091.1"/>
    </source>
</evidence>
<dbReference type="Proteomes" id="UP000199416">
    <property type="component" value="Unassembled WGS sequence"/>
</dbReference>
<dbReference type="GO" id="GO:0016758">
    <property type="term" value="F:hexosyltransferase activity"/>
    <property type="evidence" value="ECO:0007669"/>
    <property type="project" value="TreeGrafter"/>
</dbReference>
<protein>
    <submittedName>
        <fullName evidence="3">N-acetylglucosaminyldiphosphoundecaprenol N-acetyl-beta-D-mannosaminyltransferase</fullName>
    </submittedName>
</protein>
<keyword evidence="1" id="KW-0328">Glycosyltransferase</keyword>
<dbReference type="OrthoDB" id="9771846at2"/>
<proteinExistence type="predicted"/>
<dbReference type="AlphaFoldDB" id="A0A1G6L7D0"/>
<dbReference type="NCBIfam" id="TIGR00696">
    <property type="entry name" value="wecG_tagA_cpsF"/>
    <property type="match status" value="1"/>
</dbReference>
<dbReference type="STRING" id="1190417.SAMN05660690_1234"/>
<keyword evidence="4" id="KW-1185">Reference proteome</keyword>
<dbReference type="Pfam" id="PF03808">
    <property type="entry name" value="Glyco_tran_WecG"/>
    <property type="match status" value="1"/>
</dbReference>
<dbReference type="PANTHER" id="PTHR34136:SF1">
    <property type="entry name" value="UDP-N-ACETYL-D-MANNOSAMINURONIC ACID TRANSFERASE"/>
    <property type="match status" value="1"/>
</dbReference>
<evidence type="ECO:0000313" key="4">
    <source>
        <dbReference type="Proteomes" id="UP000199416"/>
    </source>
</evidence>
<evidence type="ECO:0000256" key="1">
    <source>
        <dbReference type="ARBA" id="ARBA00022676"/>
    </source>
</evidence>
<keyword evidence="2 3" id="KW-0808">Transferase</keyword>
<dbReference type="RefSeq" id="WP_091364295.1">
    <property type="nucleotide sequence ID" value="NZ_FMZF01000002.1"/>
</dbReference>
<dbReference type="InterPro" id="IPR004629">
    <property type="entry name" value="WecG_TagA_CpsF"/>
</dbReference>